<dbReference type="SUPFAM" id="SSF46785">
    <property type="entry name" value="Winged helix' DNA-binding domain"/>
    <property type="match status" value="1"/>
</dbReference>
<dbReference type="InterPro" id="IPR054105">
    <property type="entry name" value="WHD_NrtR"/>
</dbReference>
<dbReference type="PANTHER" id="PTHR43736:SF1">
    <property type="entry name" value="DIHYDRONEOPTERIN TRIPHOSPHATE DIPHOSPHATASE"/>
    <property type="match status" value="1"/>
</dbReference>
<dbReference type="RefSeq" id="WP_055223630.1">
    <property type="nucleotide sequence ID" value="NZ_BLYL01000015.1"/>
</dbReference>
<protein>
    <submittedName>
        <fullName evidence="3">ADP-ribose pyrophosphatase</fullName>
    </submittedName>
</protein>
<evidence type="ECO:0000313" key="4">
    <source>
        <dbReference type="Proteomes" id="UP000660047"/>
    </source>
</evidence>
<proteinExistence type="inferred from homology"/>
<dbReference type="Gene3D" id="3.90.79.10">
    <property type="entry name" value="Nucleoside Triphosphate Pyrophosphohydrolase"/>
    <property type="match status" value="1"/>
</dbReference>
<dbReference type="InterPro" id="IPR015797">
    <property type="entry name" value="NUDIX_hydrolase-like_dom_sf"/>
</dbReference>
<evidence type="ECO:0000313" key="3">
    <source>
        <dbReference type="EMBL" id="GFO95253.1"/>
    </source>
</evidence>
<dbReference type="Pfam" id="PF00293">
    <property type="entry name" value="NUDIX"/>
    <property type="match status" value="1"/>
</dbReference>
<comment type="caution">
    <text evidence="3">The sequence shown here is derived from an EMBL/GenBank/DDBJ whole genome shotgun (WGS) entry which is preliminary data.</text>
</comment>
<name>A0AAI9NYX7_9FIRM</name>
<organism evidence="3 4">
    <name type="scientific">Coprococcus eutactus</name>
    <dbReference type="NCBI Taxonomy" id="33043"/>
    <lineage>
        <taxon>Bacteria</taxon>
        <taxon>Bacillati</taxon>
        <taxon>Bacillota</taxon>
        <taxon>Clostridia</taxon>
        <taxon>Lachnospirales</taxon>
        <taxon>Lachnospiraceae</taxon>
        <taxon>Coprococcus</taxon>
    </lineage>
</organism>
<dbReference type="InterPro" id="IPR036390">
    <property type="entry name" value="WH_DNA-bd_sf"/>
</dbReference>
<reference evidence="3" key="1">
    <citation type="submission" date="2020-06" db="EMBL/GenBank/DDBJ databases">
        <title>Characterization of fructooligosaccharide metabolism and fructooligosaccharide-degrading enzymes in human commensal butyrate producers.</title>
        <authorList>
            <person name="Tanno H."/>
            <person name="Fujii T."/>
            <person name="Hirano K."/>
            <person name="Maeno S."/>
            <person name="Tonozuka T."/>
            <person name="Sakamoto M."/>
            <person name="Ohkuma M."/>
            <person name="Tochio T."/>
            <person name="Endo A."/>
        </authorList>
    </citation>
    <scope>NUCLEOTIDE SEQUENCE</scope>
    <source>
        <strain evidence="3">JCM 31265</strain>
    </source>
</reference>
<dbReference type="InterPro" id="IPR000086">
    <property type="entry name" value="NUDIX_hydrolase_dom"/>
</dbReference>
<dbReference type="PANTHER" id="PTHR43736">
    <property type="entry name" value="ADP-RIBOSE PYROPHOSPHATASE"/>
    <property type="match status" value="1"/>
</dbReference>
<dbReference type="CDD" id="cd18873">
    <property type="entry name" value="NUDIX_NadM_like"/>
    <property type="match status" value="1"/>
</dbReference>
<dbReference type="Gene3D" id="1.10.10.10">
    <property type="entry name" value="Winged helix-like DNA-binding domain superfamily/Winged helix DNA-binding domain"/>
    <property type="match status" value="1"/>
</dbReference>
<dbReference type="AlphaFoldDB" id="A0AAI9NYX7"/>
<dbReference type="SUPFAM" id="SSF55811">
    <property type="entry name" value="Nudix"/>
    <property type="match status" value="1"/>
</dbReference>
<dbReference type="Pfam" id="PF21906">
    <property type="entry name" value="WHD_NrtR"/>
    <property type="match status" value="1"/>
</dbReference>
<evidence type="ECO:0000256" key="1">
    <source>
        <dbReference type="ARBA" id="ARBA00005582"/>
    </source>
</evidence>
<sequence length="314" mass="36010">MKKYEMSDEEKKFLAGYDLTKYDRPSVAADVVVFSVMKDDECEDARRLQEKKLKILLIRRGGFPYKGSWAMPGGFCRKGEDVIDSARRELCEETGIDDAYVKLVGVYGEPGRDPRGWVISSTYMALMNARACRLKAGDDAQDARWFTVELTDVSTEATEVSGTGEENVKNEVEASHKVQNGKKYRLVLKNADSDIKLTAVLRRTDMSSCGRSSDSYYIEECEGLAFDHARIITEAVLGLREDVRRDMELAFDLLPERFTLTELQNVYEQIWDMELTTPNFRRKIAEYVEETDAYQAGERYRPAKLFTRRKDARK</sequence>
<feature type="domain" description="Nudix hydrolase" evidence="2">
    <location>
        <begin position="29"/>
        <end position="168"/>
    </location>
</feature>
<comment type="similarity">
    <text evidence="1">Belongs to the Nudix hydrolase family.</text>
</comment>
<accession>A0AAI9NYX7</accession>
<evidence type="ECO:0000259" key="2">
    <source>
        <dbReference type="PROSITE" id="PS51462"/>
    </source>
</evidence>
<dbReference type="EMBL" id="BLYL01000015">
    <property type="protein sequence ID" value="GFO95253.1"/>
    <property type="molecule type" value="Genomic_DNA"/>
</dbReference>
<dbReference type="Proteomes" id="UP000660047">
    <property type="component" value="Unassembled WGS sequence"/>
</dbReference>
<gene>
    <name evidence="3" type="ORF">COEU31_22990</name>
</gene>
<dbReference type="InterPro" id="IPR036388">
    <property type="entry name" value="WH-like_DNA-bd_sf"/>
</dbReference>
<dbReference type="PROSITE" id="PS51462">
    <property type="entry name" value="NUDIX"/>
    <property type="match status" value="1"/>
</dbReference>